<evidence type="ECO:0000313" key="2">
    <source>
        <dbReference type="EMBL" id="KAK7077029.1"/>
    </source>
</evidence>
<dbReference type="InterPro" id="IPR009057">
    <property type="entry name" value="Homeodomain-like_sf"/>
</dbReference>
<comment type="caution">
    <text evidence="2">The sequence shown here is derived from an EMBL/GenBank/DDBJ whole genome shotgun (WGS) entry which is preliminary data.</text>
</comment>
<dbReference type="SUPFAM" id="SSF46689">
    <property type="entry name" value="Homeodomain-like"/>
    <property type="match status" value="1"/>
</dbReference>
<keyword evidence="3" id="KW-1185">Reference proteome</keyword>
<evidence type="ECO:0000256" key="1">
    <source>
        <dbReference type="ARBA" id="ARBA00004123"/>
    </source>
</evidence>
<dbReference type="InterPro" id="IPR002885">
    <property type="entry name" value="PPR_rpt"/>
</dbReference>
<accession>A0AAN8XF20</accession>
<comment type="subcellular location">
    <subcellularLocation>
        <location evidence="1">Nucleus</location>
    </subcellularLocation>
</comment>
<organism evidence="2 3">
    <name type="scientific">Halocaridina rubra</name>
    <name type="common">Hawaiian red shrimp</name>
    <dbReference type="NCBI Taxonomy" id="373956"/>
    <lineage>
        <taxon>Eukaryota</taxon>
        <taxon>Metazoa</taxon>
        <taxon>Ecdysozoa</taxon>
        <taxon>Arthropoda</taxon>
        <taxon>Crustacea</taxon>
        <taxon>Multicrustacea</taxon>
        <taxon>Malacostraca</taxon>
        <taxon>Eumalacostraca</taxon>
        <taxon>Eucarida</taxon>
        <taxon>Decapoda</taxon>
        <taxon>Pleocyemata</taxon>
        <taxon>Caridea</taxon>
        <taxon>Atyoidea</taxon>
        <taxon>Atyidae</taxon>
        <taxon>Halocaridina</taxon>
    </lineage>
</organism>
<reference evidence="2 3" key="1">
    <citation type="submission" date="2023-11" db="EMBL/GenBank/DDBJ databases">
        <title>Halocaridina rubra genome assembly.</title>
        <authorList>
            <person name="Smith C."/>
        </authorList>
    </citation>
    <scope>NUCLEOTIDE SEQUENCE [LARGE SCALE GENOMIC DNA]</scope>
    <source>
        <strain evidence="2">EP-1</strain>
        <tissue evidence="2">Whole</tissue>
    </source>
</reference>
<dbReference type="AlphaFoldDB" id="A0AAN8XF20"/>
<sequence>MKVFDVSLSEHAIIALTKTSEWRRAFKHLPVIKKLCNVSAKVYSSLIEACFMNGEYDTGWQLFEAICREEKKVKSVSDSGVKHPRHITVETKKEIISKFEIGVRVSDLTTQYNIAKSTICSILKSKEIYNTFVDELGFIASLDMESQLVPTKRQRICT</sequence>
<dbReference type="Proteomes" id="UP001381693">
    <property type="component" value="Unassembled WGS sequence"/>
</dbReference>
<dbReference type="NCBIfam" id="TIGR00756">
    <property type="entry name" value="PPR"/>
    <property type="match status" value="1"/>
</dbReference>
<proteinExistence type="predicted"/>
<dbReference type="GO" id="GO:0005634">
    <property type="term" value="C:nucleus"/>
    <property type="evidence" value="ECO:0007669"/>
    <property type="project" value="UniProtKB-SubCell"/>
</dbReference>
<protein>
    <submittedName>
        <fullName evidence="2">Uncharacterized protein</fullName>
    </submittedName>
</protein>
<dbReference type="EMBL" id="JAXCGZ010009486">
    <property type="protein sequence ID" value="KAK7077029.1"/>
    <property type="molecule type" value="Genomic_DNA"/>
</dbReference>
<dbReference type="Gene3D" id="1.10.10.60">
    <property type="entry name" value="Homeodomain-like"/>
    <property type="match status" value="1"/>
</dbReference>
<gene>
    <name evidence="2" type="ORF">SK128_012374</name>
</gene>
<evidence type="ECO:0000313" key="3">
    <source>
        <dbReference type="Proteomes" id="UP001381693"/>
    </source>
</evidence>
<name>A0AAN8XF20_HALRR</name>